<evidence type="ECO:0000256" key="3">
    <source>
        <dbReference type="ARBA" id="ARBA00022679"/>
    </source>
</evidence>
<evidence type="ECO:0000313" key="12">
    <source>
        <dbReference type="Proteomes" id="UP000008311"/>
    </source>
</evidence>
<organism evidence="11 12">
    <name type="scientific">Ricinus communis</name>
    <name type="common">Castor bean</name>
    <dbReference type="NCBI Taxonomy" id="3988"/>
    <lineage>
        <taxon>Eukaryota</taxon>
        <taxon>Viridiplantae</taxon>
        <taxon>Streptophyta</taxon>
        <taxon>Embryophyta</taxon>
        <taxon>Tracheophyta</taxon>
        <taxon>Spermatophyta</taxon>
        <taxon>Magnoliopsida</taxon>
        <taxon>eudicotyledons</taxon>
        <taxon>Gunneridae</taxon>
        <taxon>Pentapetalae</taxon>
        <taxon>rosids</taxon>
        <taxon>fabids</taxon>
        <taxon>Malpighiales</taxon>
        <taxon>Euphorbiaceae</taxon>
        <taxon>Acalyphoideae</taxon>
        <taxon>Acalypheae</taxon>
        <taxon>Ricinus</taxon>
    </lineage>
</organism>
<evidence type="ECO:0000256" key="8">
    <source>
        <dbReference type="ARBA" id="ARBA00023315"/>
    </source>
</evidence>
<keyword evidence="3" id="KW-0808">Transferase</keyword>
<dbReference type="GO" id="GO:0016020">
    <property type="term" value="C:membrane"/>
    <property type="evidence" value="ECO:0007669"/>
    <property type="project" value="UniProtKB-SubCell"/>
</dbReference>
<keyword evidence="5 9" id="KW-1133">Transmembrane helix</keyword>
<feature type="transmembrane region" description="Helical" evidence="9">
    <location>
        <begin position="143"/>
        <end position="166"/>
    </location>
</feature>
<accession>B9S9S2</accession>
<feature type="transmembrane region" description="Helical" evidence="9">
    <location>
        <begin position="33"/>
        <end position="52"/>
    </location>
</feature>
<feature type="transmembrane region" description="Helical" evidence="9">
    <location>
        <begin position="285"/>
        <end position="308"/>
    </location>
</feature>
<comment type="subcellular location">
    <subcellularLocation>
        <location evidence="1">Membrane</location>
        <topology evidence="1">Multi-pass membrane protein</topology>
    </subcellularLocation>
</comment>
<keyword evidence="8 11" id="KW-0012">Acyltransferase</keyword>
<evidence type="ECO:0000256" key="6">
    <source>
        <dbReference type="ARBA" id="ARBA00023098"/>
    </source>
</evidence>
<evidence type="ECO:0000256" key="5">
    <source>
        <dbReference type="ARBA" id="ARBA00022989"/>
    </source>
</evidence>
<feature type="transmembrane region" description="Helical" evidence="9">
    <location>
        <begin position="58"/>
        <end position="79"/>
    </location>
</feature>
<dbReference type="Pfam" id="PF13813">
    <property type="entry name" value="MBOAT_2"/>
    <property type="match status" value="1"/>
</dbReference>
<dbReference type="InterPro" id="IPR032805">
    <property type="entry name" value="Wax_synthase_dom"/>
</dbReference>
<sequence length="331" mass="38055">MGEESINSINPVALVLASLAYSYFLATYLPKGLLRVLSLFPVFYIFCVFPWYSSSSLLRGILSFFITWITSFKLLLFCFDQGPLIACENYMDFVLVSIFPIKIRENPSRALKSLPELAIGPLILPIIFYLYMYKDKYNQELIFLLYALGIILGFYFFFTFGANLATRYELLQLFKKPYLATSLQDFWGRRWNRLSSNILRHTIYNPTQDCLKGIVGHGPAKVLALITTLVVSGIMHELMFYYITCGMKPTWEVTKFFVLQGVCIVLEAGLRYLAGVKGWKQFNPVAANVFTLGFVLITSYWLLVLPVWRSGQNGCRLRPKGFDVWSLEMLY</sequence>
<dbReference type="Proteomes" id="UP000008311">
    <property type="component" value="Unassembled WGS sequence"/>
</dbReference>
<evidence type="ECO:0000313" key="11">
    <source>
        <dbReference type="EMBL" id="EEF39592.1"/>
    </source>
</evidence>
<feature type="transmembrane region" description="Helical" evidence="9">
    <location>
        <begin position="114"/>
        <end position="131"/>
    </location>
</feature>
<dbReference type="OMA" id="FFITWIT"/>
<feature type="transmembrane region" description="Helical" evidence="9">
    <location>
        <begin position="222"/>
        <end position="244"/>
    </location>
</feature>
<dbReference type="eggNOG" id="ENOG502RGWG">
    <property type="taxonomic scope" value="Eukaryota"/>
</dbReference>
<feature type="transmembrane region" description="Helical" evidence="9">
    <location>
        <begin position="256"/>
        <end position="273"/>
    </location>
</feature>
<keyword evidence="7 9" id="KW-0472">Membrane</keyword>
<keyword evidence="6" id="KW-0443">Lipid metabolism</keyword>
<keyword evidence="4 9" id="KW-0812">Transmembrane</keyword>
<dbReference type="STRING" id="3988.B9S9S2"/>
<evidence type="ECO:0000256" key="2">
    <source>
        <dbReference type="ARBA" id="ARBA00007282"/>
    </source>
</evidence>
<dbReference type="InParanoid" id="B9S9S2"/>
<evidence type="ECO:0000256" key="4">
    <source>
        <dbReference type="ARBA" id="ARBA00022692"/>
    </source>
</evidence>
<dbReference type="InterPro" id="IPR044851">
    <property type="entry name" value="Wax_synthase"/>
</dbReference>
<comment type="similarity">
    <text evidence="2">Belongs to the wax synthase family.</text>
</comment>
<dbReference type="OrthoDB" id="1077582at2759"/>
<dbReference type="EMBL" id="EQ973899">
    <property type="protein sequence ID" value="EEF39592.1"/>
    <property type="molecule type" value="Genomic_DNA"/>
</dbReference>
<feature type="domain" description="Wax synthase" evidence="10">
    <location>
        <begin position="172"/>
        <end position="258"/>
    </location>
</feature>
<gene>
    <name evidence="11" type="ORF">RCOM_0521860</name>
</gene>
<evidence type="ECO:0000259" key="10">
    <source>
        <dbReference type="Pfam" id="PF13813"/>
    </source>
</evidence>
<feature type="transmembrane region" description="Helical" evidence="9">
    <location>
        <begin position="6"/>
        <end position="26"/>
    </location>
</feature>
<protein>
    <submittedName>
        <fullName evidence="11">Acyltransferase, putative</fullName>
    </submittedName>
</protein>
<proteinExistence type="inferred from homology"/>
<dbReference type="GO" id="GO:0008374">
    <property type="term" value="F:O-acyltransferase activity"/>
    <property type="evidence" value="ECO:0007669"/>
    <property type="project" value="InterPro"/>
</dbReference>
<dbReference type="GO" id="GO:0006629">
    <property type="term" value="P:lipid metabolic process"/>
    <property type="evidence" value="ECO:0007669"/>
    <property type="project" value="UniProtKB-KW"/>
</dbReference>
<dbReference type="AlphaFoldDB" id="B9S9S2"/>
<evidence type="ECO:0000256" key="1">
    <source>
        <dbReference type="ARBA" id="ARBA00004141"/>
    </source>
</evidence>
<dbReference type="PANTHER" id="PTHR31595:SF11">
    <property type="entry name" value="LONG-CHAIN-ALCOHOL O-FATTY-ACYLTRANSFERASE 1-RELATED"/>
    <property type="match status" value="1"/>
</dbReference>
<evidence type="ECO:0000256" key="9">
    <source>
        <dbReference type="SAM" id="Phobius"/>
    </source>
</evidence>
<dbReference type="KEGG" id="rcu:8286826"/>
<dbReference type="PANTHER" id="PTHR31595">
    <property type="entry name" value="LONG-CHAIN-ALCOHOL O-FATTY-ACYLTRANSFERASE 3-RELATED"/>
    <property type="match status" value="1"/>
</dbReference>
<keyword evidence="12" id="KW-1185">Reference proteome</keyword>
<name>B9S9S2_RICCO</name>
<reference evidence="12" key="1">
    <citation type="journal article" date="2010" name="Nat. Biotechnol.">
        <title>Draft genome sequence of the oilseed species Ricinus communis.</title>
        <authorList>
            <person name="Chan A.P."/>
            <person name="Crabtree J."/>
            <person name="Zhao Q."/>
            <person name="Lorenzi H."/>
            <person name="Orvis J."/>
            <person name="Puiu D."/>
            <person name="Melake-Berhan A."/>
            <person name="Jones K.M."/>
            <person name="Redman J."/>
            <person name="Chen G."/>
            <person name="Cahoon E.B."/>
            <person name="Gedil M."/>
            <person name="Stanke M."/>
            <person name="Haas B.J."/>
            <person name="Wortman J.R."/>
            <person name="Fraser-Liggett C.M."/>
            <person name="Ravel J."/>
            <person name="Rabinowicz P.D."/>
        </authorList>
    </citation>
    <scope>NUCLEOTIDE SEQUENCE [LARGE SCALE GENOMIC DNA]</scope>
    <source>
        <strain evidence="12">cv. Hale</strain>
    </source>
</reference>
<evidence type="ECO:0000256" key="7">
    <source>
        <dbReference type="ARBA" id="ARBA00023136"/>
    </source>
</evidence>